<evidence type="ECO:0000313" key="2">
    <source>
        <dbReference type="EMBL" id="MFC5065936.1"/>
    </source>
</evidence>
<feature type="domain" description="Mycothiol-dependent maleylpyruvate isomerase metal-binding" evidence="1">
    <location>
        <begin position="5"/>
        <end position="91"/>
    </location>
</feature>
<dbReference type="Proteomes" id="UP001595947">
    <property type="component" value="Unassembled WGS sequence"/>
</dbReference>
<dbReference type="NCBIfam" id="TIGR03083">
    <property type="entry name" value="maleylpyruvate isomerase family mycothiol-dependent enzyme"/>
    <property type="match status" value="1"/>
</dbReference>
<dbReference type="Pfam" id="PF11716">
    <property type="entry name" value="MDMPI_N"/>
    <property type="match status" value="1"/>
</dbReference>
<keyword evidence="2" id="KW-0413">Isomerase</keyword>
<accession>A0ABV9YZB8</accession>
<organism evidence="2 3">
    <name type="scientific">Actinomycetospora atypica</name>
    <dbReference type="NCBI Taxonomy" id="1290095"/>
    <lineage>
        <taxon>Bacteria</taxon>
        <taxon>Bacillati</taxon>
        <taxon>Actinomycetota</taxon>
        <taxon>Actinomycetes</taxon>
        <taxon>Pseudonocardiales</taxon>
        <taxon>Pseudonocardiaceae</taxon>
        <taxon>Actinomycetospora</taxon>
    </lineage>
</organism>
<evidence type="ECO:0000313" key="3">
    <source>
        <dbReference type="Proteomes" id="UP001595947"/>
    </source>
</evidence>
<sequence length="207" mass="22068">MEDLLRRERLSLVRHLRALDDEDWPRPSLCAGWAVRDVVAHLVTPFVVSLPRMAVSVLRHRGPAGAMDAWARSIAQRPAAELVDLLEANAGSTFHPPRMPLAAPLTDVLVHGVDVRWALQGHPSVDHVDPASVVPALELLTTRKAVGVFLPAGRLDGVRLVADDAAFSWGSGPTISGPALALAAGACGREPAYALLDGEGVGAWRRS</sequence>
<dbReference type="InterPro" id="IPR017517">
    <property type="entry name" value="Maleyloyr_isom"/>
</dbReference>
<keyword evidence="3" id="KW-1185">Reference proteome</keyword>
<protein>
    <submittedName>
        <fullName evidence="2">Maleylpyruvate isomerase family mycothiol-dependent enzyme</fullName>
    </submittedName>
</protein>
<name>A0ABV9YZB8_9PSEU</name>
<comment type="caution">
    <text evidence="2">The sequence shown here is derived from an EMBL/GenBank/DDBJ whole genome shotgun (WGS) entry which is preliminary data.</text>
</comment>
<dbReference type="InterPro" id="IPR034660">
    <property type="entry name" value="DinB/YfiT-like"/>
</dbReference>
<reference evidence="3" key="1">
    <citation type="journal article" date="2019" name="Int. J. Syst. Evol. Microbiol.">
        <title>The Global Catalogue of Microorganisms (GCM) 10K type strain sequencing project: providing services to taxonomists for standard genome sequencing and annotation.</title>
        <authorList>
            <consortium name="The Broad Institute Genomics Platform"/>
            <consortium name="The Broad Institute Genome Sequencing Center for Infectious Disease"/>
            <person name="Wu L."/>
            <person name="Ma J."/>
        </authorList>
    </citation>
    <scope>NUCLEOTIDE SEQUENCE [LARGE SCALE GENOMIC DNA]</scope>
    <source>
        <strain evidence="3">CGMCC 4.7093</strain>
    </source>
</reference>
<evidence type="ECO:0000259" key="1">
    <source>
        <dbReference type="Pfam" id="PF11716"/>
    </source>
</evidence>
<dbReference type="Gene3D" id="1.20.120.450">
    <property type="entry name" value="dinb family like domain"/>
    <property type="match status" value="1"/>
</dbReference>
<dbReference type="EMBL" id="JBHSIV010000051">
    <property type="protein sequence ID" value="MFC5065936.1"/>
    <property type="molecule type" value="Genomic_DNA"/>
</dbReference>
<dbReference type="RefSeq" id="WP_378039254.1">
    <property type="nucleotide sequence ID" value="NZ_JBHSIV010000051.1"/>
</dbReference>
<proteinExistence type="predicted"/>
<dbReference type="SUPFAM" id="SSF109854">
    <property type="entry name" value="DinB/YfiT-like putative metalloenzymes"/>
    <property type="match status" value="1"/>
</dbReference>
<dbReference type="GO" id="GO:0016853">
    <property type="term" value="F:isomerase activity"/>
    <property type="evidence" value="ECO:0007669"/>
    <property type="project" value="UniProtKB-KW"/>
</dbReference>
<dbReference type="InterPro" id="IPR024344">
    <property type="entry name" value="MDMPI_metal-binding"/>
</dbReference>
<gene>
    <name evidence="2" type="ORF">ACFPBZ_27220</name>
</gene>